<comment type="caution">
    <text evidence="1">The sequence shown here is derived from an EMBL/GenBank/DDBJ whole genome shotgun (WGS) entry which is preliminary data.</text>
</comment>
<accession>A0A124RDY5</accession>
<gene>
    <name evidence="1" type="ORF">WJ33_14170</name>
</gene>
<protein>
    <submittedName>
        <fullName evidence="1">Uncharacterized protein</fullName>
    </submittedName>
</protein>
<reference evidence="1 2" key="1">
    <citation type="submission" date="2015-11" db="EMBL/GenBank/DDBJ databases">
        <title>Expanding the genomic diversity of Burkholderia species for the development of highly accurate diagnostics.</title>
        <authorList>
            <person name="Sahl J."/>
            <person name="Keim P."/>
            <person name="Wagner D."/>
        </authorList>
    </citation>
    <scope>NUCLEOTIDE SEQUENCE [LARGE SCALE GENOMIC DNA]</scope>
    <source>
        <strain evidence="1 2">MSMB2036</strain>
    </source>
</reference>
<organism evidence="1 2">
    <name type="scientific">Burkholderia ubonensis</name>
    <dbReference type="NCBI Taxonomy" id="101571"/>
    <lineage>
        <taxon>Bacteria</taxon>
        <taxon>Pseudomonadati</taxon>
        <taxon>Pseudomonadota</taxon>
        <taxon>Betaproteobacteria</taxon>
        <taxon>Burkholderiales</taxon>
        <taxon>Burkholderiaceae</taxon>
        <taxon>Burkholderia</taxon>
        <taxon>Burkholderia cepacia complex</taxon>
    </lineage>
</organism>
<dbReference type="AlphaFoldDB" id="A0A124RDY5"/>
<name>A0A124RDY5_9BURK</name>
<evidence type="ECO:0000313" key="1">
    <source>
        <dbReference type="EMBL" id="KVG75469.1"/>
    </source>
</evidence>
<sequence>MELFGSRVRKAQLHAERARSHANTAVVIFRRRSDARFDSAFGYLMHHADLAKQSRLLAVDLLEISIASERRKKSRGH</sequence>
<proteinExistence type="predicted"/>
<dbReference type="Proteomes" id="UP000064029">
    <property type="component" value="Unassembled WGS sequence"/>
</dbReference>
<dbReference type="EMBL" id="LOXM01000020">
    <property type="protein sequence ID" value="KVG75469.1"/>
    <property type="molecule type" value="Genomic_DNA"/>
</dbReference>
<evidence type="ECO:0000313" key="2">
    <source>
        <dbReference type="Proteomes" id="UP000064029"/>
    </source>
</evidence>